<dbReference type="PIRSF" id="PIRSF029730">
    <property type="entry name" value="UCP029730"/>
    <property type="match status" value="1"/>
</dbReference>
<dbReference type="GO" id="GO:0016787">
    <property type="term" value="F:hydrolase activity"/>
    <property type="evidence" value="ECO:0007669"/>
    <property type="project" value="UniProtKB-KW"/>
</dbReference>
<keyword evidence="1" id="KW-0378">Hydrolase</keyword>
<dbReference type="Proteomes" id="UP000238493">
    <property type="component" value="Unassembled WGS sequence"/>
</dbReference>
<dbReference type="Gene3D" id="3.40.630.40">
    <property type="entry name" value="Zn-dependent exopeptidases"/>
    <property type="match status" value="1"/>
</dbReference>
<comment type="caution">
    <text evidence="1">The sequence shown here is derived from an EMBL/GenBank/DDBJ whole genome shotgun (WGS) entry which is preliminary data.</text>
</comment>
<gene>
    <name evidence="1" type="ORF">C3731_16860</name>
</gene>
<dbReference type="EMBL" id="PTRC01000029">
    <property type="protein sequence ID" value="PQA72431.1"/>
    <property type="molecule type" value="Genomic_DNA"/>
</dbReference>
<dbReference type="InterPro" id="IPR007709">
    <property type="entry name" value="N-FG_amidohydro"/>
</dbReference>
<dbReference type="InterPro" id="IPR011227">
    <property type="entry name" value="UCP029730"/>
</dbReference>
<dbReference type="SUPFAM" id="SSF53187">
    <property type="entry name" value="Zn-dependent exopeptidases"/>
    <property type="match status" value="1"/>
</dbReference>
<name>A0A2S7IWQ3_9HYPH</name>
<keyword evidence="2" id="KW-1185">Reference proteome</keyword>
<organism evidence="1 2">
    <name type="scientific">Brucella oryzae</name>
    <dbReference type="NCBI Taxonomy" id="335286"/>
    <lineage>
        <taxon>Bacteria</taxon>
        <taxon>Pseudomonadati</taxon>
        <taxon>Pseudomonadota</taxon>
        <taxon>Alphaproteobacteria</taxon>
        <taxon>Hyphomicrobiales</taxon>
        <taxon>Brucellaceae</taxon>
        <taxon>Brucella/Ochrobactrum group</taxon>
        <taxon>Brucella</taxon>
    </lineage>
</organism>
<accession>A0A2S7IWQ3</accession>
<proteinExistence type="predicted"/>
<reference evidence="1 2" key="1">
    <citation type="submission" date="2018-02" db="EMBL/GenBank/DDBJ databases">
        <title>Draft genome sequence of Ochrobactrum oryzae found in Brazil.</title>
        <authorList>
            <person name="Cerdeira L."/>
            <person name="Andrade F."/>
            <person name="Zacariotto T."/>
            <person name="Barbosa B."/>
            <person name="Santos S."/>
            <person name="Cassetari V."/>
            <person name="Lincopan N."/>
        </authorList>
    </citation>
    <scope>NUCLEOTIDE SEQUENCE [LARGE SCALE GENOMIC DNA]</scope>
    <source>
        <strain evidence="1 2">OA447</strain>
    </source>
</reference>
<protein>
    <submittedName>
        <fullName evidence="1">N-formylglutamate amidohydrolase</fullName>
    </submittedName>
</protein>
<dbReference type="OrthoDB" id="9815326at2"/>
<evidence type="ECO:0000313" key="2">
    <source>
        <dbReference type="Proteomes" id="UP000238493"/>
    </source>
</evidence>
<sequence>MRTSQPLIGLSEPPPYGVYNPSGTSDVVLICEHASPLIPEALNGLGLPDSDQKRHIGWDIGALRVAEQLADLLDAPLFYTNYSRLVLDANRPHASEQMFPEISERTVIPGNLNLSEAEKAQRVAYFFEPFHTAIDRFLDRRLEQLQSTRIVTVHSFTPIYKDETRPWEVGILYGTAKGFGQQIIGCLQCENITCIGENEPYQIDINDYAIPVHGDKRGIPAVLIELRHDLISTPPGIQRWTKYLARALEEKYETETQVTTNERSY</sequence>
<dbReference type="RefSeq" id="WP_104756812.1">
    <property type="nucleotide sequence ID" value="NZ_JBHEEO010000001.1"/>
</dbReference>
<evidence type="ECO:0000313" key="1">
    <source>
        <dbReference type="EMBL" id="PQA72431.1"/>
    </source>
</evidence>
<dbReference type="Pfam" id="PF05013">
    <property type="entry name" value="FGase"/>
    <property type="match status" value="1"/>
</dbReference>
<dbReference type="AlphaFoldDB" id="A0A2S7IWQ3"/>